<dbReference type="AlphaFoldDB" id="A0AAW2ES97"/>
<keyword evidence="2" id="KW-1185">Reference proteome</keyword>
<organism evidence="1 2">
    <name type="scientific">Cardiocondyla obscurior</name>
    <dbReference type="NCBI Taxonomy" id="286306"/>
    <lineage>
        <taxon>Eukaryota</taxon>
        <taxon>Metazoa</taxon>
        <taxon>Ecdysozoa</taxon>
        <taxon>Arthropoda</taxon>
        <taxon>Hexapoda</taxon>
        <taxon>Insecta</taxon>
        <taxon>Pterygota</taxon>
        <taxon>Neoptera</taxon>
        <taxon>Endopterygota</taxon>
        <taxon>Hymenoptera</taxon>
        <taxon>Apocrita</taxon>
        <taxon>Aculeata</taxon>
        <taxon>Formicoidea</taxon>
        <taxon>Formicidae</taxon>
        <taxon>Myrmicinae</taxon>
        <taxon>Cardiocondyla</taxon>
    </lineage>
</organism>
<gene>
    <name evidence="1" type="ORF">PUN28_016133</name>
</gene>
<evidence type="ECO:0000313" key="2">
    <source>
        <dbReference type="Proteomes" id="UP001430953"/>
    </source>
</evidence>
<reference evidence="1 2" key="1">
    <citation type="submission" date="2023-03" db="EMBL/GenBank/DDBJ databases">
        <title>High recombination rates correlate with genetic variation in Cardiocondyla obscurior ants.</title>
        <authorList>
            <person name="Errbii M."/>
        </authorList>
    </citation>
    <scope>NUCLEOTIDE SEQUENCE [LARGE SCALE GENOMIC DNA]</scope>
    <source>
        <strain evidence="1">Alpha-2009</strain>
        <tissue evidence="1">Whole body</tissue>
    </source>
</reference>
<dbReference type="Proteomes" id="UP001430953">
    <property type="component" value="Unassembled WGS sequence"/>
</dbReference>
<comment type="caution">
    <text evidence="1">The sequence shown here is derived from an EMBL/GenBank/DDBJ whole genome shotgun (WGS) entry which is preliminary data.</text>
</comment>
<name>A0AAW2ES97_9HYME</name>
<sequence>MLLQILQKPAKHNAHKKFVRKKDSAYKAIPSLLPYPPFVRKRSNLKQIYRVIKTKKIARIIIRIRYIRNARTNLSK</sequence>
<evidence type="ECO:0000313" key="1">
    <source>
        <dbReference type="EMBL" id="KAL0106218.1"/>
    </source>
</evidence>
<accession>A0AAW2ES97</accession>
<dbReference type="EMBL" id="JADYXP020000018">
    <property type="protein sequence ID" value="KAL0106218.1"/>
    <property type="molecule type" value="Genomic_DNA"/>
</dbReference>
<protein>
    <submittedName>
        <fullName evidence="1">Uncharacterized protein</fullName>
    </submittedName>
</protein>
<proteinExistence type="predicted"/>